<keyword evidence="10" id="KW-1185">Reference proteome</keyword>
<dbReference type="InterPro" id="IPR013019">
    <property type="entry name" value="MAD_homology_MH1"/>
</dbReference>
<feature type="domain" description="MH1" evidence="7">
    <location>
        <begin position="117"/>
        <end position="248"/>
    </location>
</feature>
<sequence length="599" mass="66300">MFKSKRSGLVRRLWRSRLVTESDGRDGSRRGEGARNGPCGRHSGKLHRHEQRSVAHTDAAPGLTGEAGDVTECAERGEEAEDDRGAMCVLEHRGYRPGQEGDRSTVTCCLFGEWDLRPRSPYWAPRKDGGGPCQCATRHAGLEDEVAITAHVFLKRLKEKSLEALAKAVDAKGGLPSECVMVPSTELRLGAHHVSPQFLLCKLYRWSDLPVSAQLKSLCHCQSFGAVDSAKVCGNPYHYSRLCEPESPPPPYSLSRSDEHKPLDSTLSYTETVPPLLSSPPHIMPRDYTDTGTSLGSSTSGGHRSHWCSVAYWEQRTRVGRLYPAYEPSLSIFYDLPQGTGLCLGQLHANAYHSRRDDPGSHSASGLHGHPIHGDGGNSSSSSGSGGVQQIRSRIGFGIVLSREPDGVWVYNRSQHPVFVHSPTLDPPSARGLSVKRVMPGFSLKVFDYERSSWMAEHDVKPESQEGPWDPHSIAELESECNEVEQDKKKNAQLTVRVQELEAELHDKEQELENLRKQAEIIPQLMAECESITTKLQTAETKNKELEGRLGVLQLDLDDSRQKQGNMKGELKRFMDALDGKIDELHEVRQGLSKLGVDN</sequence>
<keyword evidence="3" id="KW-0804">Transcription</keyword>
<evidence type="ECO:0000259" key="8">
    <source>
        <dbReference type="PROSITE" id="PS51076"/>
    </source>
</evidence>
<evidence type="ECO:0000256" key="1">
    <source>
        <dbReference type="ARBA" id="ARBA00004123"/>
    </source>
</evidence>
<dbReference type="PROSITE" id="PS51075">
    <property type="entry name" value="MH1"/>
    <property type="match status" value="1"/>
</dbReference>
<feature type="compositionally biased region" description="Basic and acidic residues" evidence="6">
    <location>
        <begin position="18"/>
        <end position="33"/>
    </location>
</feature>
<dbReference type="GO" id="GO:0030154">
    <property type="term" value="P:cell differentiation"/>
    <property type="evidence" value="ECO:0007669"/>
    <property type="project" value="TreeGrafter"/>
</dbReference>
<reference evidence="9 10" key="1">
    <citation type="journal article" date="2021" name="Sci. Rep.">
        <title>Chromosome anchoring in Senegalese sole (Solea senegalensis) reveals sex-associated markers and genome rearrangements in flatfish.</title>
        <authorList>
            <person name="Guerrero-Cozar I."/>
            <person name="Gomez-Garrido J."/>
            <person name="Berbel C."/>
            <person name="Martinez-Blanch J.F."/>
            <person name="Alioto T."/>
            <person name="Claros M.G."/>
            <person name="Gagnaire P.A."/>
            <person name="Manchado M."/>
        </authorList>
    </citation>
    <scope>NUCLEOTIDE SEQUENCE [LARGE SCALE GENOMIC DNA]</scope>
    <source>
        <strain evidence="9">Sse05_10M</strain>
    </source>
</reference>
<evidence type="ECO:0000256" key="6">
    <source>
        <dbReference type="SAM" id="MobiDB-lite"/>
    </source>
</evidence>
<organism evidence="9 10">
    <name type="scientific">Solea senegalensis</name>
    <name type="common">Senegalese sole</name>
    <dbReference type="NCBI Taxonomy" id="28829"/>
    <lineage>
        <taxon>Eukaryota</taxon>
        <taxon>Metazoa</taxon>
        <taxon>Chordata</taxon>
        <taxon>Craniata</taxon>
        <taxon>Vertebrata</taxon>
        <taxon>Euteleostomi</taxon>
        <taxon>Actinopterygii</taxon>
        <taxon>Neopterygii</taxon>
        <taxon>Teleostei</taxon>
        <taxon>Neoteleostei</taxon>
        <taxon>Acanthomorphata</taxon>
        <taxon>Carangaria</taxon>
        <taxon>Pleuronectiformes</taxon>
        <taxon>Pleuronectoidei</taxon>
        <taxon>Soleidae</taxon>
        <taxon>Solea</taxon>
    </lineage>
</organism>
<evidence type="ECO:0000256" key="5">
    <source>
        <dbReference type="SAM" id="Coils"/>
    </source>
</evidence>
<dbReference type="InterPro" id="IPR013790">
    <property type="entry name" value="Dwarfin"/>
</dbReference>
<dbReference type="Pfam" id="PF03166">
    <property type="entry name" value="MH2"/>
    <property type="match status" value="2"/>
</dbReference>
<dbReference type="GO" id="GO:0006357">
    <property type="term" value="P:regulation of transcription by RNA polymerase II"/>
    <property type="evidence" value="ECO:0007669"/>
    <property type="project" value="TreeGrafter"/>
</dbReference>
<dbReference type="PANTHER" id="PTHR13703">
    <property type="entry name" value="SMAD"/>
    <property type="match status" value="1"/>
</dbReference>
<protein>
    <submittedName>
        <fullName evidence="9">Mothers against decapentaplegic-like 6-like</fullName>
    </submittedName>
</protein>
<dbReference type="InterPro" id="IPR003619">
    <property type="entry name" value="MAD_homology1_Dwarfin-type"/>
</dbReference>
<dbReference type="Pfam" id="PF03165">
    <property type="entry name" value="MH1"/>
    <property type="match status" value="1"/>
</dbReference>
<dbReference type="AlphaFoldDB" id="A0AAV6Q5L7"/>
<dbReference type="PANTHER" id="PTHR13703:SF28">
    <property type="entry name" value="MOTHERS AGAINST DECAPENTAPLEGIC HOMOLOG 6"/>
    <property type="match status" value="1"/>
</dbReference>
<dbReference type="SMART" id="SM00524">
    <property type="entry name" value="DWB"/>
    <property type="match status" value="1"/>
</dbReference>
<dbReference type="EMBL" id="JAGKHQ010000019">
    <property type="protein sequence ID" value="KAG7483253.1"/>
    <property type="molecule type" value="Genomic_DNA"/>
</dbReference>
<dbReference type="PROSITE" id="PS51076">
    <property type="entry name" value="MH2"/>
    <property type="match status" value="1"/>
</dbReference>
<keyword evidence="4" id="KW-0539">Nucleus</keyword>
<accession>A0AAV6Q5L7</accession>
<dbReference type="GO" id="GO:0070411">
    <property type="term" value="F:I-SMAD binding"/>
    <property type="evidence" value="ECO:0007669"/>
    <property type="project" value="TreeGrafter"/>
</dbReference>
<dbReference type="GO" id="GO:0071144">
    <property type="term" value="C:heteromeric SMAD protein complex"/>
    <property type="evidence" value="ECO:0007669"/>
    <property type="project" value="TreeGrafter"/>
</dbReference>
<evidence type="ECO:0000256" key="4">
    <source>
        <dbReference type="ARBA" id="ARBA00023242"/>
    </source>
</evidence>
<dbReference type="GO" id="GO:0060395">
    <property type="term" value="P:SMAD protein signal transduction"/>
    <property type="evidence" value="ECO:0007669"/>
    <property type="project" value="TreeGrafter"/>
</dbReference>
<keyword evidence="2" id="KW-0805">Transcription regulation</keyword>
<evidence type="ECO:0000256" key="2">
    <source>
        <dbReference type="ARBA" id="ARBA00023015"/>
    </source>
</evidence>
<evidence type="ECO:0000313" key="9">
    <source>
        <dbReference type="EMBL" id="KAG7483253.1"/>
    </source>
</evidence>
<dbReference type="GO" id="GO:0009653">
    <property type="term" value="P:anatomical structure morphogenesis"/>
    <property type="evidence" value="ECO:0007669"/>
    <property type="project" value="TreeGrafter"/>
</dbReference>
<dbReference type="SMART" id="SM00523">
    <property type="entry name" value="DWA"/>
    <property type="match status" value="1"/>
</dbReference>
<comment type="subcellular location">
    <subcellularLocation>
        <location evidence="1">Nucleus</location>
    </subcellularLocation>
</comment>
<proteinExistence type="predicted"/>
<feature type="domain" description="MH2" evidence="8">
    <location>
        <begin position="307"/>
        <end position="533"/>
    </location>
</feature>
<evidence type="ECO:0000256" key="3">
    <source>
        <dbReference type="ARBA" id="ARBA00023163"/>
    </source>
</evidence>
<evidence type="ECO:0000259" key="7">
    <source>
        <dbReference type="PROSITE" id="PS51075"/>
    </source>
</evidence>
<dbReference type="GO" id="GO:0140416">
    <property type="term" value="F:transcription regulator inhibitor activity"/>
    <property type="evidence" value="ECO:0007669"/>
    <property type="project" value="TreeGrafter"/>
</dbReference>
<comment type="caution">
    <text evidence="9">The sequence shown here is derived from an EMBL/GenBank/DDBJ whole genome shotgun (WGS) entry which is preliminary data.</text>
</comment>
<dbReference type="Proteomes" id="UP000693946">
    <property type="component" value="Linkage Group LG7"/>
</dbReference>
<dbReference type="InterPro" id="IPR001132">
    <property type="entry name" value="SMAD_dom_Dwarfin-type"/>
</dbReference>
<feature type="region of interest" description="Disordered" evidence="6">
    <location>
        <begin position="354"/>
        <end position="389"/>
    </location>
</feature>
<gene>
    <name evidence="9" type="ORF">JOB18_043562</name>
</gene>
<feature type="region of interest" description="Disordered" evidence="6">
    <location>
        <begin position="17"/>
        <end position="69"/>
    </location>
</feature>
<evidence type="ECO:0000313" key="10">
    <source>
        <dbReference type="Proteomes" id="UP000693946"/>
    </source>
</evidence>
<keyword evidence="5" id="KW-0175">Coiled coil</keyword>
<feature type="coiled-coil region" evidence="5">
    <location>
        <begin position="474"/>
        <end position="563"/>
    </location>
</feature>
<name>A0AAV6Q5L7_SOLSE</name>